<dbReference type="Proteomes" id="UP001642540">
    <property type="component" value="Unassembled WGS sequence"/>
</dbReference>
<organism evidence="1 2">
    <name type="scientific">Orchesella dallaii</name>
    <dbReference type="NCBI Taxonomy" id="48710"/>
    <lineage>
        <taxon>Eukaryota</taxon>
        <taxon>Metazoa</taxon>
        <taxon>Ecdysozoa</taxon>
        <taxon>Arthropoda</taxon>
        <taxon>Hexapoda</taxon>
        <taxon>Collembola</taxon>
        <taxon>Entomobryomorpha</taxon>
        <taxon>Entomobryoidea</taxon>
        <taxon>Orchesellidae</taxon>
        <taxon>Orchesellinae</taxon>
        <taxon>Orchesella</taxon>
    </lineage>
</organism>
<proteinExistence type="predicted"/>
<reference evidence="1 2" key="1">
    <citation type="submission" date="2024-08" db="EMBL/GenBank/DDBJ databases">
        <authorList>
            <person name="Cucini C."/>
            <person name="Frati F."/>
        </authorList>
    </citation>
    <scope>NUCLEOTIDE SEQUENCE [LARGE SCALE GENOMIC DNA]</scope>
</reference>
<name>A0ABP1RF64_9HEXA</name>
<sequence>MVTRSLSFIRLQYLSYRQMRPHPLDWHVISLPQSSSDEHSSMHRPGERASRCKCSVVPVGIMGESWLSNSVISLGSCKASTGFGTKSTATIIRRPEAATVIPYFMAAKLL</sequence>
<evidence type="ECO:0000313" key="1">
    <source>
        <dbReference type="EMBL" id="CAL8126564.1"/>
    </source>
</evidence>
<comment type="caution">
    <text evidence="1">The sequence shown here is derived from an EMBL/GenBank/DDBJ whole genome shotgun (WGS) entry which is preliminary data.</text>
</comment>
<evidence type="ECO:0000313" key="2">
    <source>
        <dbReference type="Proteomes" id="UP001642540"/>
    </source>
</evidence>
<gene>
    <name evidence="1" type="ORF">ODALV1_LOCUS21456</name>
</gene>
<keyword evidence="2" id="KW-1185">Reference proteome</keyword>
<accession>A0ABP1RF64</accession>
<protein>
    <submittedName>
        <fullName evidence="1">Uncharacterized protein</fullName>
    </submittedName>
</protein>
<dbReference type="EMBL" id="CAXLJM020000072">
    <property type="protein sequence ID" value="CAL8126564.1"/>
    <property type="molecule type" value="Genomic_DNA"/>
</dbReference>